<evidence type="ECO:0000313" key="3">
    <source>
        <dbReference type="Proteomes" id="UP000275267"/>
    </source>
</evidence>
<organism evidence="2 3">
    <name type="scientific">Panicum miliaceum</name>
    <name type="common">Proso millet</name>
    <name type="synonym">Broomcorn millet</name>
    <dbReference type="NCBI Taxonomy" id="4540"/>
    <lineage>
        <taxon>Eukaryota</taxon>
        <taxon>Viridiplantae</taxon>
        <taxon>Streptophyta</taxon>
        <taxon>Embryophyta</taxon>
        <taxon>Tracheophyta</taxon>
        <taxon>Spermatophyta</taxon>
        <taxon>Magnoliopsida</taxon>
        <taxon>Liliopsida</taxon>
        <taxon>Poales</taxon>
        <taxon>Poaceae</taxon>
        <taxon>PACMAD clade</taxon>
        <taxon>Panicoideae</taxon>
        <taxon>Panicodae</taxon>
        <taxon>Paniceae</taxon>
        <taxon>Panicinae</taxon>
        <taxon>Panicum</taxon>
        <taxon>Panicum sect. Panicum</taxon>
    </lineage>
</organism>
<evidence type="ECO:0000256" key="1">
    <source>
        <dbReference type="SAM" id="Phobius"/>
    </source>
</evidence>
<keyword evidence="1" id="KW-0812">Transmembrane</keyword>
<keyword evidence="1" id="KW-1133">Transmembrane helix</keyword>
<dbReference type="STRING" id="4540.A0A3L6QN57"/>
<gene>
    <name evidence="2" type="ORF">C2845_PM04G06730</name>
</gene>
<comment type="caution">
    <text evidence="2">The sequence shown here is derived from an EMBL/GenBank/DDBJ whole genome shotgun (WGS) entry which is preliminary data.</text>
</comment>
<keyword evidence="3" id="KW-1185">Reference proteome</keyword>
<dbReference type="PANTHER" id="PTHR33115:SF82">
    <property type="entry name" value="OS12G0285100 PROTEIN"/>
    <property type="match status" value="1"/>
</dbReference>
<name>A0A3L6QN57_PANMI</name>
<dbReference type="AlphaFoldDB" id="A0A3L6QN57"/>
<dbReference type="PANTHER" id="PTHR33115">
    <property type="entry name" value="ARM REPEAT SUPERFAMILY PROTEIN"/>
    <property type="match status" value="1"/>
</dbReference>
<keyword evidence="1" id="KW-0472">Membrane</keyword>
<reference evidence="3" key="1">
    <citation type="journal article" date="2019" name="Nat. Commun.">
        <title>The genome of broomcorn millet.</title>
        <authorList>
            <person name="Zou C."/>
            <person name="Miki D."/>
            <person name="Li D."/>
            <person name="Tang Q."/>
            <person name="Xiao L."/>
            <person name="Rajput S."/>
            <person name="Deng P."/>
            <person name="Jia W."/>
            <person name="Huang R."/>
            <person name="Zhang M."/>
            <person name="Sun Y."/>
            <person name="Hu J."/>
            <person name="Fu X."/>
            <person name="Schnable P.S."/>
            <person name="Li F."/>
            <person name="Zhang H."/>
            <person name="Feng B."/>
            <person name="Zhu X."/>
            <person name="Liu R."/>
            <person name="Schnable J.C."/>
            <person name="Zhu J.-K."/>
            <person name="Zhang H."/>
        </authorList>
    </citation>
    <scope>NUCLEOTIDE SEQUENCE [LARGE SCALE GENOMIC DNA]</scope>
</reference>
<accession>A0A3L6QN57</accession>
<proteinExistence type="predicted"/>
<dbReference type="Proteomes" id="UP000275267">
    <property type="component" value="Unassembled WGS sequence"/>
</dbReference>
<dbReference type="OrthoDB" id="688512at2759"/>
<feature type="transmembrane region" description="Helical" evidence="1">
    <location>
        <begin position="37"/>
        <end position="62"/>
    </location>
</feature>
<evidence type="ECO:0000313" key="2">
    <source>
        <dbReference type="EMBL" id="RLM85183.1"/>
    </source>
</evidence>
<sequence length="108" mass="12094">MAPIVERNASRHHHLGLIDGKWPEVHFINDYAVSMGYLSMAVTGTGILIFTWSTVVLLGGFVTNLAREDFWSLTVITLVHTRALIGWSCEAARGENYLESEHLEARPQ</sequence>
<protein>
    <submittedName>
        <fullName evidence="2">Uncharacterized protein</fullName>
    </submittedName>
</protein>
<dbReference type="EMBL" id="PQIB02000011">
    <property type="protein sequence ID" value="RLM85183.1"/>
    <property type="molecule type" value="Genomic_DNA"/>
</dbReference>